<comment type="caution">
    <text evidence="4">The sequence shown here is derived from an EMBL/GenBank/DDBJ whole genome shotgun (WGS) entry which is preliminary data.</text>
</comment>
<name>A0A853EF38_9ACTO</name>
<dbReference type="Pfam" id="PF02786">
    <property type="entry name" value="CPSase_L_D2"/>
    <property type="match status" value="1"/>
</dbReference>
<dbReference type="EMBL" id="JACBXV010000002">
    <property type="protein sequence ID" value="NYS68017.1"/>
    <property type="molecule type" value="Genomic_DNA"/>
</dbReference>
<reference evidence="4 5" key="1">
    <citation type="submission" date="2020-07" db="EMBL/GenBank/DDBJ databases">
        <title>MOT database genomes.</title>
        <authorList>
            <person name="Joseph S."/>
            <person name="Aduse-Opoku J."/>
            <person name="Hashim A."/>
            <person name="Wade W."/>
            <person name="Curtis M."/>
        </authorList>
    </citation>
    <scope>NUCLEOTIDE SEQUENCE [LARGE SCALE GENOMIC DNA]</scope>
    <source>
        <strain evidence="4 5">WMus004</strain>
    </source>
</reference>
<keyword evidence="1" id="KW-0067">ATP-binding</keyword>
<evidence type="ECO:0000259" key="3">
    <source>
        <dbReference type="PROSITE" id="PS50975"/>
    </source>
</evidence>
<dbReference type="Gene3D" id="3.30.1490.20">
    <property type="entry name" value="ATP-grasp fold, A domain"/>
    <property type="match status" value="1"/>
</dbReference>
<evidence type="ECO:0000313" key="5">
    <source>
        <dbReference type="Proteomes" id="UP000572528"/>
    </source>
</evidence>
<accession>A0A853EF38</accession>
<sequence>MTPRGARRCVIVISPVAFHGQHVLRSCTGGAQWFLGGAGGDIGVIRAVPGSDPALARPVSRRLSQEVGVETSTRAQQGRARPEEGRAPGLVPVLLGGDIGVYALARCFHEAYRVRPVCIAPHPTEVLTRSSIVRTVALGERSEPQDYVAAALEEARRTPGARRILMANTDWHIRLINDHRDALEEHFALPVPGPRATAAVCDKAVFADLCHRLGVHTPETVIQDFAAAQDPDWRPAEVDHLGYPLIAKPASSAQYNDLRMPGKKKVFVLQDPAEASALWEQLRQAGFRGRFLAQELIEGDDTAMRSLTLYLDSRGRAALTGSARVLLEDHAPTMLGNPVAMITEPFAELMEPAIRLLTHLDYTGFANCDIKVDPRTGRALFLEINPRIGRNCYYMAAAGRNPIIPAVRDLVLGREPAPESLEEEVLYSLVPHRLLRRYLLDPSLSRRVGELIGQGRTANPLRYRQDRSPRRALVVAAQELNQYRKFARYYPRPTDSSF</sequence>
<dbReference type="GO" id="GO:0005524">
    <property type="term" value="F:ATP binding"/>
    <property type="evidence" value="ECO:0007669"/>
    <property type="project" value="UniProtKB-UniRule"/>
</dbReference>
<dbReference type="SUPFAM" id="SSF56059">
    <property type="entry name" value="Glutathione synthetase ATP-binding domain-like"/>
    <property type="match status" value="1"/>
</dbReference>
<protein>
    <recommendedName>
        <fullName evidence="3">ATP-grasp domain-containing protein</fullName>
    </recommendedName>
</protein>
<feature type="region of interest" description="Disordered" evidence="2">
    <location>
        <begin position="60"/>
        <end position="87"/>
    </location>
</feature>
<organism evidence="4 5">
    <name type="scientific">Actinomyces bowdenii</name>
    <dbReference type="NCBI Taxonomy" id="131109"/>
    <lineage>
        <taxon>Bacteria</taxon>
        <taxon>Bacillati</taxon>
        <taxon>Actinomycetota</taxon>
        <taxon>Actinomycetes</taxon>
        <taxon>Actinomycetales</taxon>
        <taxon>Actinomycetaceae</taxon>
        <taxon>Actinomyces</taxon>
    </lineage>
</organism>
<evidence type="ECO:0000256" key="1">
    <source>
        <dbReference type="PROSITE-ProRule" id="PRU00409"/>
    </source>
</evidence>
<proteinExistence type="predicted"/>
<evidence type="ECO:0000313" key="4">
    <source>
        <dbReference type="EMBL" id="NYS68017.1"/>
    </source>
</evidence>
<gene>
    <name evidence="4" type="ORF">HZZ05_00400</name>
</gene>
<dbReference type="AlphaFoldDB" id="A0A853EF38"/>
<dbReference type="Proteomes" id="UP000572528">
    <property type="component" value="Unassembled WGS sequence"/>
</dbReference>
<dbReference type="InterPro" id="IPR013815">
    <property type="entry name" value="ATP_grasp_subdomain_1"/>
</dbReference>
<dbReference type="GO" id="GO:0046872">
    <property type="term" value="F:metal ion binding"/>
    <property type="evidence" value="ECO:0007669"/>
    <property type="project" value="InterPro"/>
</dbReference>
<dbReference type="Gene3D" id="3.30.470.20">
    <property type="entry name" value="ATP-grasp fold, B domain"/>
    <property type="match status" value="1"/>
</dbReference>
<keyword evidence="1" id="KW-0547">Nucleotide-binding</keyword>
<dbReference type="InterPro" id="IPR005479">
    <property type="entry name" value="CPAse_ATP-bd"/>
</dbReference>
<evidence type="ECO:0000256" key="2">
    <source>
        <dbReference type="SAM" id="MobiDB-lite"/>
    </source>
</evidence>
<dbReference type="InterPro" id="IPR011761">
    <property type="entry name" value="ATP-grasp"/>
</dbReference>
<dbReference type="PROSITE" id="PS50975">
    <property type="entry name" value="ATP_GRASP"/>
    <property type="match status" value="1"/>
</dbReference>
<feature type="domain" description="ATP-grasp" evidence="3">
    <location>
        <begin position="207"/>
        <end position="411"/>
    </location>
</feature>